<dbReference type="Gene3D" id="3.40.50.1820">
    <property type="entry name" value="alpha/beta hydrolase"/>
    <property type="match status" value="1"/>
</dbReference>
<dbReference type="RefSeq" id="WP_092681137.1">
    <property type="nucleotide sequence ID" value="NZ_FNMZ01000003.1"/>
</dbReference>
<proteinExistence type="predicted"/>
<evidence type="ECO:0000313" key="3">
    <source>
        <dbReference type="Proteomes" id="UP000199118"/>
    </source>
</evidence>
<feature type="domain" description="AB hydrolase-1" evidence="1">
    <location>
        <begin position="23"/>
        <end position="277"/>
    </location>
</feature>
<dbReference type="InterPro" id="IPR050471">
    <property type="entry name" value="AB_hydrolase"/>
</dbReference>
<dbReference type="PANTHER" id="PTHR43433:SF5">
    <property type="entry name" value="AB HYDROLASE-1 DOMAIN-CONTAINING PROTEIN"/>
    <property type="match status" value="1"/>
</dbReference>
<dbReference type="InterPro" id="IPR000073">
    <property type="entry name" value="AB_hydrolase_1"/>
</dbReference>
<protein>
    <submittedName>
        <fullName evidence="2">Pimeloyl-ACP methyl ester carboxylesterase</fullName>
    </submittedName>
</protein>
<dbReference type="Pfam" id="PF00561">
    <property type="entry name" value="Abhydrolase_1"/>
    <property type="match status" value="1"/>
</dbReference>
<reference evidence="2 3" key="1">
    <citation type="submission" date="2016-10" db="EMBL/GenBank/DDBJ databases">
        <authorList>
            <person name="de Groot N.N."/>
        </authorList>
    </citation>
    <scope>NUCLEOTIDE SEQUENCE [LARGE SCALE GENOMIC DNA]</scope>
    <source>
        <strain evidence="2 3">DSM 17890</strain>
    </source>
</reference>
<dbReference type="STRING" id="356660.SAMN05444336_10337"/>
<dbReference type="PANTHER" id="PTHR43433">
    <property type="entry name" value="HYDROLASE, ALPHA/BETA FOLD FAMILY PROTEIN"/>
    <property type="match status" value="1"/>
</dbReference>
<gene>
    <name evidence="2" type="ORF">SAMN05444336_10337</name>
</gene>
<evidence type="ECO:0000313" key="2">
    <source>
        <dbReference type="EMBL" id="SDX01189.1"/>
    </source>
</evidence>
<dbReference type="Proteomes" id="UP000199118">
    <property type="component" value="Unassembled WGS sequence"/>
</dbReference>
<evidence type="ECO:0000259" key="1">
    <source>
        <dbReference type="Pfam" id="PF00561"/>
    </source>
</evidence>
<dbReference type="GO" id="GO:0046503">
    <property type="term" value="P:glycerolipid catabolic process"/>
    <property type="evidence" value="ECO:0007669"/>
    <property type="project" value="TreeGrafter"/>
</dbReference>
<sequence length="298" mass="31151">MPSIQANGIEIFHDETGPAGGEPLLLISGVGMQMTRYSDAFCAALADRGFRVIRMDNRDIGLSQGFDAAGIPDFKALVAERMAGRTPSAPYTLVDMADDAAGLIEALGLGPTHVVGSSMGGMIVQLMAIHHADKLRSVTSIMSTTGHGDLPQATPEAMAVLTGPRIDPFEDREAYLAQSVVSAGVIGSPGWPEDEALIRARAVADVERAYRPAGFARQYGAILATPDRRAALGGVDLPFLVIHGTDDPLVRVEGGRDTAASVPGAEMLEIPGMGHNIPAGLIPRITDAIARIAGRIPA</sequence>
<dbReference type="OrthoDB" id="9798888at2"/>
<keyword evidence="3" id="KW-1185">Reference proteome</keyword>
<dbReference type="SUPFAM" id="SSF53474">
    <property type="entry name" value="alpha/beta-Hydrolases"/>
    <property type="match status" value="1"/>
</dbReference>
<name>A0A1H2Y9G5_9RHOB</name>
<organism evidence="2 3">
    <name type="scientific">Albimonas donghaensis</name>
    <dbReference type="NCBI Taxonomy" id="356660"/>
    <lineage>
        <taxon>Bacteria</taxon>
        <taxon>Pseudomonadati</taxon>
        <taxon>Pseudomonadota</taxon>
        <taxon>Alphaproteobacteria</taxon>
        <taxon>Rhodobacterales</taxon>
        <taxon>Paracoccaceae</taxon>
        <taxon>Albimonas</taxon>
    </lineage>
</organism>
<accession>A0A1H2Y9G5</accession>
<dbReference type="EMBL" id="FNMZ01000003">
    <property type="protein sequence ID" value="SDX01189.1"/>
    <property type="molecule type" value="Genomic_DNA"/>
</dbReference>
<dbReference type="InterPro" id="IPR029058">
    <property type="entry name" value="AB_hydrolase_fold"/>
</dbReference>
<dbReference type="GO" id="GO:0004806">
    <property type="term" value="F:triacylglycerol lipase activity"/>
    <property type="evidence" value="ECO:0007669"/>
    <property type="project" value="TreeGrafter"/>
</dbReference>
<dbReference type="AlphaFoldDB" id="A0A1H2Y9G5"/>